<reference evidence="9 12" key="2">
    <citation type="submission" date="2019-07" db="EMBL/GenBank/DDBJ databases">
        <title>Whole genome shotgun sequence of Halomonas cupida NBRC 102219.</title>
        <authorList>
            <person name="Hosoyama A."/>
            <person name="Uohara A."/>
            <person name="Ohji S."/>
            <person name="Ichikawa N."/>
        </authorList>
    </citation>
    <scope>NUCLEOTIDE SEQUENCE [LARGE SCALE GENOMIC DNA]</scope>
    <source>
        <strain evidence="9 12">NBRC 102219</strain>
    </source>
</reference>
<dbReference type="EMBL" id="BJXU01000102">
    <property type="protein sequence ID" value="GEN24667.1"/>
    <property type="molecule type" value="Genomic_DNA"/>
</dbReference>
<dbReference type="InterPro" id="IPR058136">
    <property type="entry name" value="AmpC"/>
</dbReference>
<evidence type="ECO:0000256" key="2">
    <source>
        <dbReference type="ARBA" id="ARBA00007840"/>
    </source>
</evidence>
<evidence type="ECO:0000313" key="9">
    <source>
        <dbReference type="EMBL" id="GEN24667.1"/>
    </source>
</evidence>
<dbReference type="EMBL" id="FRCA01000002">
    <property type="protein sequence ID" value="SHL59484.1"/>
    <property type="molecule type" value="Genomic_DNA"/>
</dbReference>
<dbReference type="PANTHER" id="PTHR46825:SF8">
    <property type="entry name" value="BETA-LACTAMASE-RELATED"/>
    <property type="match status" value="1"/>
</dbReference>
<sequence length="382" mass="41155">MSVRLLPFVLAPLVLAVTASSAQAAAPCGNTTMDQQINALMSRHDIAGMSVAVVDRGKLCASHYGVASRDTHATVDDNTLFEIGSVSKTFTSALAAWVHQQGDFAWQDTAASIEPDFAGHPVGEVSMVELATYTAGGFPLQFPEGVTSDNARDYYMAWQPEFAAGSQRLYSNPSIGLFGELAARSSGEPFNALMQKRVLPELGLAHTWLTVPDDQASHYAQGYNSDNEPVRVNPGAMDAQAYGIKTTALDMAEFLQANIDAQRQDNLMSKALLETQHGYAAVGDMLQGLGWESYALPVTVDTLKAGTTAEMALEPQPSRLLDTSGDPQPQRWYHKTGSTGGFGAYATFMPSREQGIVILANRNYPNGERAEAAWQILQSLQN</sequence>
<evidence type="ECO:0000256" key="4">
    <source>
        <dbReference type="ARBA" id="ARBA00022801"/>
    </source>
</evidence>
<evidence type="ECO:0000313" key="10">
    <source>
        <dbReference type="EMBL" id="SHL59484.1"/>
    </source>
</evidence>
<dbReference type="GO" id="GO:0030288">
    <property type="term" value="C:outer membrane-bounded periplasmic space"/>
    <property type="evidence" value="ECO:0007669"/>
    <property type="project" value="InterPro"/>
</dbReference>
<keyword evidence="12" id="KW-1185">Reference proteome</keyword>
<dbReference type="SUPFAM" id="SSF56601">
    <property type="entry name" value="beta-lactamase/transpeptidase-like"/>
    <property type="match status" value="1"/>
</dbReference>
<keyword evidence="5 6" id="KW-0046">Antibiotic resistance</keyword>
<feature type="signal peptide" evidence="7">
    <location>
        <begin position="1"/>
        <end position="24"/>
    </location>
</feature>
<dbReference type="RefSeq" id="WP_073433834.1">
    <property type="nucleotide sequence ID" value="NZ_BJXU01000102.1"/>
</dbReference>
<dbReference type="GO" id="GO:0046677">
    <property type="term" value="P:response to antibiotic"/>
    <property type="evidence" value="ECO:0007669"/>
    <property type="project" value="UniProtKB-UniRule"/>
</dbReference>
<evidence type="ECO:0000256" key="3">
    <source>
        <dbReference type="ARBA" id="ARBA00012865"/>
    </source>
</evidence>
<proteinExistence type="inferred from homology"/>
<dbReference type="EC" id="3.5.2.6" evidence="3 6"/>
<organism evidence="10 11">
    <name type="scientific">Halomonas cupida</name>
    <dbReference type="NCBI Taxonomy" id="44933"/>
    <lineage>
        <taxon>Bacteria</taxon>
        <taxon>Pseudomonadati</taxon>
        <taxon>Pseudomonadota</taxon>
        <taxon>Gammaproteobacteria</taxon>
        <taxon>Oceanospirillales</taxon>
        <taxon>Halomonadaceae</taxon>
        <taxon>Halomonas</taxon>
    </lineage>
</organism>
<feature type="chain" id="PRO_5013020147" description="Beta-lactamase" evidence="7">
    <location>
        <begin position="25"/>
        <end position="382"/>
    </location>
</feature>
<evidence type="ECO:0000256" key="7">
    <source>
        <dbReference type="SAM" id="SignalP"/>
    </source>
</evidence>
<comment type="catalytic activity">
    <reaction evidence="1 6">
        <text>a beta-lactam + H2O = a substituted beta-amino acid</text>
        <dbReference type="Rhea" id="RHEA:20401"/>
        <dbReference type="ChEBI" id="CHEBI:15377"/>
        <dbReference type="ChEBI" id="CHEBI:35627"/>
        <dbReference type="ChEBI" id="CHEBI:140347"/>
        <dbReference type="EC" id="3.5.2.6"/>
    </reaction>
</comment>
<dbReference type="OrthoDB" id="5377431at2"/>
<keyword evidence="4 6" id="KW-0378">Hydrolase</keyword>
<reference evidence="10 11" key="1">
    <citation type="submission" date="2016-11" db="EMBL/GenBank/DDBJ databases">
        <authorList>
            <person name="Jaros S."/>
            <person name="Januszkiewicz K."/>
            <person name="Wedrychowicz H."/>
        </authorList>
    </citation>
    <scope>NUCLEOTIDE SEQUENCE [LARGE SCALE GENOMIC DNA]</scope>
    <source>
        <strain evidence="10 11">DSM 4740</strain>
    </source>
</reference>
<protein>
    <recommendedName>
        <fullName evidence="3 6">Beta-lactamase</fullName>
        <ecNumber evidence="3 6">3.5.2.6</ecNumber>
    </recommendedName>
</protein>
<dbReference type="AlphaFoldDB" id="A0A1M7BX06"/>
<comment type="similarity">
    <text evidence="2 6">Belongs to the class-C beta-lactamase family.</text>
</comment>
<evidence type="ECO:0000313" key="11">
    <source>
        <dbReference type="Proteomes" id="UP000184123"/>
    </source>
</evidence>
<dbReference type="STRING" id="44933.SAMN05660971_00880"/>
<feature type="domain" description="Beta-lactamase-related" evidence="8">
    <location>
        <begin position="34"/>
        <end position="379"/>
    </location>
</feature>
<keyword evidence="7" id="KW-0732">Signal</keyword>
<evidence type="ECO:0000256" key="1">
    <source>
        <dbReference type="ARBA" id="ARBA00001526"/>
    </source>
</evidence>
<evidence type="ECO:0000256" key="5">
    <source>
        <dbReference type="ARBA" id="ARBA00023251"/>
    </source>
</evidence>
<dbReference type="Gene3D" id="3.40.710.10">
    <property type="entry name" value="DD-peptidase/beta-lactamase superfamily"/>
    <property type="match status" value="1"/>
</dbReference>
<gene>
    <name evidence="9" type="primary">ampC</name>
    <name evidence="9" type="ORF">HCU01_26160</name>
    <name evidence="10" type="ORF">SAMN05660971_00880</name>
</gene>
<dbReference type="Proteomes" id="UP000184123">
    <property type="component" value="Unassembled WGS sequence"/>
</dbReference>
<dbReference type="Proteomes" id="UP000321726">
    <property type="component" value="Unassembled WGS sequence"/>
</dbReference>
<dbReference type="PROSITE" id="PS00336">
    <property type="entry name" value="BETA_LACTAMASE_C"/>
    <property type="match status" value="1"/>
</dbReference>
<dbReference type="NCBIfam" id="NF033085">
    <property type="entry name" value="bla_class_C"/>
    <property type="match status" value="1"/>
</dbReference>
<dbReference type="PANTHER" id="PTHR46825">
    <property type="entry name" value="D-ALANYL-D-ALANINE-CARBOXYPEPTIDASE/ENDOPEPTIDASE AMPH"/>
    <property type="match status" value="1"/>
</dbReference>
<dbReference type="GO" id="GO:0017001">
    <property type="term" value="P:antibiotic catabolic process"/>
    <property type="evidence" value="ECO:0007669"/>
    <property type="project" value="InterPro"/>
</dbReference>
<dbReference type="GO" id="GO:0008800">
    <property type="term" value="F:beta-lactamase activity"/>
    <property type="evidence" value="ECO:0007669"/>
    <property type="project" value="UniProtKB-UniRule"/>
</dbReference>
<evidence type="ECO:0000313" key="12">
    <source>
        <dbReference type="Proteomes" id="UP000321726"/>
    </source>
</evidence>
<dbReference type="InterPro" id="IPR001466">
    <property type="entry name" value="Beta-lactam-related"/>
</dbReference>
<dbReference type="Pfam" id="PF00144">
    <property type="entry name" value="Beta-lactamase"/>
    <property type="match status" value="1"/>
</dbReference>
<name>A0A1M7BX06_9GAMM</name>
<dbReference type="InterPro" id="IPR001586">
    <property type="entry name" value="Beta-lactam_class-C_AS"/>
</dbReference>
<evidence type="ECO:0000259" key="8">
    <source>
        <dbReference type="Pfam" id="PF00144"/>
    </source>
</evidence>
<accession>A0A1M7BX06</accession>
<dbReference type="InterPro" id="IPR012338">
    <property type="entry name" value="Beta-lactam/transpept-like"/>
</dbReference>
<evidence type="ECO:0000256" key="6">
    <source>
        <dbReference type="RuleBase" id="RU361140"/>
    </source>
</evidence>
<dbReference type="InterPro" id="IPR050491">
    <property type="entry name" value="AmpC-like"/>
</dbReference>